<evidence type="ECO:0000313" key="2">
    <source>
        <dbReference type="Proteomes" id="UP000029435"/>
    </source>
</evidence>
<evidence type="ECO:0000313" key="1">
    <source>
        <dbReference type="EMBL" id="KGA36430.1"/>
    </source>
</evidence>
<sequence>MMNPLEQYQEWASHVVGERLSGVRGLIYVFETPDVEHPQQLQFVFSNTESVIGFRCGRDGSTLEVTNFPVQGNDLGEYGKEIIMDLSSSTLFVDYIGKSLLKIYSIFSLIENSYIGIKLVFESGLNLNVVNVGDEINICDSFSSSYEHDEGIKYQEL</sequence>
<dbReference type="Proteomes" id="UP000029435">
    <property type="component" value="Unassembled WGS sequence"/>
</dbReference>
<dbReference type="OrthoDB" id="6556167at2"/>
<dbReference type="EMBL" id="JQOD01000001">
    <property type="protein sequence ID" value="KGA36430.1"/>
    <property type="molecule type" value="Genomic_DNA"/>
</dbReference>
<gene>
    <name evidence="1" type="ORF">KU74_08205</name>
</gene>
<comment type="caution">
    <text evidence="1">The sequence shown here is derived from an EMBL/GenBank/DDBJ whole genome shotgun (WGS) entry which is preliminary data.</text>
</comment>
<dbReference type="RefSeq" id="WP_039313615.1">
    <property type="nucleotide sequence ID" value="NZ_JQOD01000001.1"/>
</dbReference>
<proteinExistence type="predicted"/>
<name>A0A0M2F7A6_9GAMM</name>
<organism evidence="1 2">
    <name type="scientific">Pectobacterium brasiliense</name>
    <dbReference type="NCBI Taxonomy" id="180957"/>
    <lineage>
        <taxon>Bacteria</taxon>
        <taxon>Pseudomonadati</taxon>
        <taxon>Pseudomonadota</taxon>
        <taxon>Gammaproteobacteria</taxon>
        <taxon>Enterobacterales</taxon>
        <taxon>Pectobacteriaceae</taxon>
        <taxon>Pectobacterium</taxon>
    </lineage>
</organism>
<accession>A0A0M2F7A6</accession>
<reference evidence="1 2" key="1">
    <citation type="submission" date="2014-08" db="EMBL/GenBank/DDBJ databases">
        <title>Genome sequences of NCPPB Pectobacterium isolates.</title>
        <authorList>
            <person name="Glover R.H."/>
            <person name="Sapp M."/>
            <person name="Elphinstone J."/>
        </authorList>
    </citation>
    <scope>NUCLEOTIDE SEQUENCE [LARGE SCALE GENOMIC DNA]</scope>
    <source>
        <strain evidence="1 2">LMG 21372</strain>
    </source>
</reference>
<protein>
    <submittedName>
        <fullName evidence="1">Uncharacterized protein</fullName>
    </submittedName>
</protein>
<dbReference type="AlphaFoldDB" id="A0A0M2F7A6"/>